<proteinExistence type="predicted"/>
<organism evidence="1 2">
    <name type="scientific">Chlorobium phaeovibrioides</name>
    <dbReference type="NCBI Taxonomy" id="1094"/>
    <lineage>
        <taxon>Bacteria</taxon>
        <taxon>Pseudomonadati</taxon>
        <taxon>Chlorobiota</taxon>
        <taxon>Chlorobiia</taxon>
        <taxon>Chlorobiales</taxon>
        <taxon>Chlorobiaceae</taxon>
        <taxon>Chlorobium/Pelodictyon group</taxon>
        <taxon>Chlorobium</taxon>
    </lineage>
</organism>
<dbReference type="EMBL" id="VMRG01000001">
    <property type="protein sequence ID" value="KAA6232471.1"/>
    <property type="molecule type" value="Genomic_DNA"/>
</dbReference>
<dbReference type="InterPro" id="IPR021730">
    <property type="entry name" value="YdbH"/>
</dbReference>
<protein>
    <recommendedName>
        <fullName evidence="3">Dicarboxylate transport domain-containing protein</fullName>
    </recommendedName>
</protein>
<sequence length="688" mass="73089">MKWAGRILIALLLLSVMVVTAAWLAFPMYAPALLRGALHGPSHTIELNGLGRPGPGGIGFESITATITTPPGPCSPDSPPSIYRASLGKGRIGWKLNLSSLFGSALLNADLSLQSDSLAVQPESGQFVFTDRNPALSATLAVALQRGAAPTLTPTSLSYSIDDASLQSGALSAKEIHFPLLLNPQKGLTPRGGTIRIGSIQSGPDRLPVANISASFPLRADSLQPCTISLLDCSADLFGMNASLDTLTYNMKQGMAAGTLSLTDINIGELPGLKRTEGELPFATGTFQGTIPFVYRDTTVTLRNASLSAGPNTRLSYYNRENKEWLTIELNEGVFLQNLNAAASVSPDKGVGLSALSASLLGGTFSAPPSRHNSATAETSLVFTLKNVNALETVHFHGDFGGKLIGSVNGTIPLALTPNGPAIRNARLRSDGGGTITIRDPQTGEASYAFSKPAAVLTRHPGGATVIDFSSQELKRTAGGGELLISHPAGRARLFFNPDNPDIITLSNFSAGFFNSTMSIARMDYDMATGNGETSIHFSSLPLQKLLDMQGTKKVYATGTLSGSIPVTMENKTFAIRDGGMNAEQNGQIIYATTPEERAAANPGLRITYDALTNFLYRDLTSTIDMEPDGQSEIALHLKGRNPDYQNGRPIEINLTIRQNLLDLMRSLSISSSIERVISEKALQQRTQ</sequence>
<comment type="caution">
    <text evidence="1">The sequence shown here is derived from an EMBL/GenBank/DDBJ whole genome shotgun (WGS) entry which is preliminary data.</text>
</comment>
<dbReference type="Pfam" id="PF11739">
    <property type="entry name" value="YdbH-like"/>
    <property type="match status" value="3"/>
</dbReference>
<reference evidence="1 2" key="1">
    <citation type="submission" date="2019-07" db="EMBL/GenBank/DDBJ databases">
        <title>Draft genome Sequence of Chlorobium phaeovibrioides sp. strain PhvTcv-s14, from the Phylum Chlorobi.</title>
        <authorList>
            <person name="Babenko V."/>
            <person name="Boldyreva D."/>
            <person name="Kanygina A."/>
            <person name="Selezneva O."/>
            <person name="Akopiyan T."/>
            <person name="Lunina O."/>
        </authorList>
    </citation>
    <scope>NUCLEOTIDE SEQUENCE [LARGE SCALE GENOMIC DNA]</scope>
    <source>
        <strain evidence="1 2">GrTcv12</strain>
    </source>
</reference>
<evidence type="ECO:0008006" key="3">
    <source>
        <dbReference type="Google" id="ProtNLM"/>
    </source>
</evidence>
<evidence type="ECO:0000313" key="2">
    <source>
        <dbReference type="Proteomes" id="UP000327458"/>
    </source>
</evidence>
<accession>A0A5M8IAU0</accession>
<dbReference type="RefSeq" id="WP_151419353.1">
    <property type="nucleotide sequence ID" value="NZ_VMRG01000001.1"/>
</dbReference>
<name>A0A5M8IAU0_CHLPH</name>
<dbReference type="AlphaFoldDB" id="A0A5M8IAU0"/>
<evidence type="ECO:0000313" key="1">
    <source>
        <dbReference type="EMBL" id="KAA6232471.1"/>
    </source>
</evidence>
<gene>
    <name evidence="1" type="ORF">FP507_04760</name>
</gene>
<dbReference type="Proteomes" id="UP000327458">
    <property type="component" value="Unassembled WGS sequence"/>
</dbReference>